<dbReference type="OrthoDB" id="9793166at2"/>
<evidence type="ECO:0000259" key="8">
    <source>
        <dbReference type="Pfam" id="PF02687"/>
    </source>
</evidence>
<evidence type="ECO:0000256" key="5">
    <source>
        <dbReference type="ARBA" id="ARBA00023136"/>
    </source>
</evidence>
<dbReference type="STRING" id="157838.AN964_05030"/>
<feature type="transmembrane region" description="Helical" evidence="7">
    <location>
        <begin position="385"/>
        <end position="405"/>
    </location>
</feature>
<dbReference type="GO" id="GO:0022857">
    <property type="term" value="F:transmembrane transporter activity"/>
    <property type="evidence" value="ECO:0007669"/>
    <property type="project" value="TreeGrafter"/>
</dbReference>
<feature type="transmembrane region" description="Helical" evidence="7">
    <location>
        <begin position="335"/>
        <end position="365"/>
    </location>
</feature>
<protein>
    <submittedName>
        <fullName evidence="10">Cell division protein FtsX</fullName>
    </submittedName>
</protein>
<evidence type="ECO:0000313" key="10">
    <source>
        <dbReference type="EMBL" id="KQL52936.1"/>
    </source>
</evidence>
<feature type="transmembrane region" description="Helical" evidence="7">
    <location>
        <begin position="20"/>
        <end position="43"/>
    </location>
</feature>
<evidence type="ECO:0000256" key="2">
    <source>
        <dbReference type="ARBA" id="ARBA00022475"/>
    </source>
</evidence>
<dbReference type="InterPro" id="IPR050250">
    <property type="entry name" value="Macrolide_Exporter_MacB"/>
</dbReference>
<dbReference type="Pfam" id="PF02687">
    <property type="entry name" value="FtsX"/>
    <property type="match status" value="2"/>
</dbReference>
<proteinExistence type="inferred from homology"/>
<feature type="domain" description="ABC3 transporter permease C-terminal" evidence="8">
    <location>
        <begin position="740"/>
        <end position="856"/>
    </location>
</feature>
<sequence>MNIVNKLTVRHMKLNKRRTLVTIIGVIISVAMITAVATLFVSFTDLMKRQEMKDNGEWHVLYKDVNKKQLEAIEKDDATKKVVLTRDAGYAPLKGGQNKSKPYLFIKQYNAQGFKQFPIELEKGRLPKAANEVVLSDRISTDGKVNFNIGDSITLDIGEREMKLPGQPIKKFGQNDPLQIENEKLTETFKKLTTKTYTVVGFIKLPKWEPTWAPGYTVIGYIDKSMIGASNKADAAVVLKKVNGSLYSHAKALAKKENIKSVKFNNELLRYYGVTSDPGLKRTLFSLTAVIMGVIIIGSVSLIYNAFAISVSERSRHLGMLSSVGATRRQKQNSVFFEGFIIGLISIPLGIIFGLAGIGVTFLFINSVIQDALGLDVNWRLTVTPYSILIACVVSIVTIFISTYLPARKASKISAIDAIRQTTDIKLTSKKVKTSKFVRKVFGFEAEVGLKNLKRNKRRYQATVFSLVISIVLFLAVSFFNANLKKSLVLSQENINFDIQVSVNGKMTKADEELFKSIAQLGDVTDTSEMRSIEGIAWIHKDSIAKELKTKDYQDQMKNGKYPYNIMVYEIDEQHLKAYAKSIGADYAQLINPKRVSGIVIDTISYQDMQAKKYVETKAIHAKVGQSIDLSLMDPNTEKTERFGEVTFAALTDQLPMGVSSSGLGNLNIIVSKQGMNQLLKKYTSDGISSLLYLKSKDPIKTQEAIEKIKPSNMYVYNVFRGRQQEEQMMLLMSVFTYGFIALMTAISVANILNTITTSISLRKREFAMLKSIGMTPKGFNKMIHYESIFYGIKSLLYGLPVSIVVMYLIYRSLMNSFSFGFSLPWLEIVYAILAVFIIVSIAMLYSSSKVKKENIIDSLKQESI</sequence>
<keyword evidence="10" id="KW-0131">Cell cycle</keyword>
<dbReference type="RefSeq" id="WP_055738649.1">
    <property type="nucleotide sequence ID" value="NZ_JAAIWL010000006.1"/>
</dbReference>
<evidence type="ECO:0000259" key="9">
    <source>
        <dbReference type="Pfam" id="PF12704"/>
    </source>
</evidence>
<dbReference type="PANTHER" id="PTHR30572">
    <property type="entry name" value="MEMBRANE COMPONENT OF TRANSPORTER-RELATED"/>
    <property type="match status" value="1"/>
</dbReference>
<evidence type="ECO:0000256" key="6">
    <source>
        <dbReference type="ARBA" id="ARBA00038076"/>
    </source>
</evidence>
<evidence type="ECO:0000256" key="1">
    <source>
        <dbReference type="ARBA" id="ARBA00004651"/>
    </source>
</evidence>
<dbReference type="EMBL" id="LJJC01000004">
    <property type="protein sequence ID" value="KQL52936.1"/>
    <property type="molecule type" value="Genomic_DNA"/>
</dbReference>
<gene>
    <name evidence="10" type="ORF">AN964_05030</name>
</gene>
<comment type="subcellular location">
    <subcellularLocation>
        <location evidence="1">Cell membrane</location>
        <topology evidence="1">Multi-pass membrane protein</topology>
    </subcellularLocation>
</comment>
<comment type="similarity">
    <text evidence="6">Belongs to the ABC-4 integral membrane protein family.</text>
</comment>
<feature type="domain" description="MacB-like periplasmic core" evidence="9">
    <location>
        <begin position="19"/>
        <end position="202"/>
    </location>
</feature>
<evidence type="ECO:0000256" key="4">
    <source>
        <dbReference type="ARBA" id="ARBA00022989"/>
    </source>
</evidence>
<evidence type="ECO:0000313" key="11">
    <source>
        <dbReference type="Proteomes" id="UP000051888"/>
    </source>
</evidence>
<feature type="transmembrane region" description="Helical" evidence="7">
    <location>
        <begin position="823"/>
        <end position="846"/>
    </location>
</feature>
<name>A0A0Q3TFT3_9BACI</name>
<reference evidence="10 11" key="1">
    <citation type="submission" date="2015-09" db="EMBL/GenBank/DDBJ databases">
        <title>Genome sequencing project for genomic taxonomy and phylogenomics of Bacillus-like bacteria.</title>
        <authorList>
            <person name="Liu B."/>
            <person name="Wang J."/>
            <person name="Zhu Y."/>
            <person name="Liu G."/>
            <person name="Chen Q."/>
            <person name="Chen Z."/>
            <person name="Lan J."/>
            <person name="Che J."/>
            <person name="Ge C."/>
            <person name="Shi H."/>
            <person name="Pan Z."/>
            <person name="Liu X."/>
        </authorList>
    </citation>
    <scope>NUCLEOTIDE SEQUENCE [LARGE SCALE GENOMIC DNA]</scope>
    <source>
        <strain evidence="10 11">LMG 18435</strain>
    </source>
</reference>
<keyword evidence="5 7" id="KW-0472">Membrane</keyword>
<dbReference type="InterPro" id="IPR025857">
    <property type="entry name" value="MacB_PCD"/>
</dbReference>
<comment type="caution">
    <text evidence="10">The sequence shown here is derived from an EMBL/GenBank/DDBJ whole genome shotgun (WGS) entry which is preliminary data.</text>
</comment>
<feature type="transmembrane region" description="Helical" evidence="7">
    <location>
        <begin position="284"/>
        <end position="307"/>
    </location>
</feature>
<feature type="transmembrane region" description="Helical" evidence="7">
    <location>
        <begin position="788"/>
        <end position="811"/>
    </location>
</feature>
<dbReference type="GO" id="GO:0005886">
    <property type="term" value="C:plasma membrane"/>
    <property type="evidence" value="ECO:0007669"/>
    <property type="project" value="UniProtKB-SubCell"/>
</dbReference>
<keyword evidence="2" id="KW-1003">Cell membrane</keyword>
<evidence type="ECO:0000256" key="7">
    <source>
        <dbReference type="SAM" id="Phobius"/>
    </source>
</evidence>
<feature type="transmembrane region" description="Helical" evidence="7">
    <location>
        <begin position="460"/>
        <end position="480"/>
    </location>
</feature>
<evidence type="ECO:0000256" key="3">
    <source>
        <dbReference type="ARBA" id="ARBA00022692"/>
    </source>
</evidence>
<dbReference type="AlphaFoldDB" id="A0A0Q3TFT3"/>
<dbReference type="InterPro" id="IPR003838">
    <property type="entry name" value="ABC3_permease_C"/>
</dbReference>
<keyword evidence="3 7" id="KW-0812">Transmembrane</keyword>
<keyword evidence="11" id="KW-1185">Reference proteome</keyword>
<dbReference type="Proteomes" id="UP000051888">
    <property type="component" value="Unassembled WGS sequence"/>
</dbReference>
<dbReference type="PATRIC" id="fig|157838.3.peg.1117"/>
<feature type="domain" description="ABC3 transporter permease C-terminal" evidence="8">
    <location>
        <begin position="290"/>
        <end position="414"/>
    </location>
</feature>
<keyword evidence="10" id="KW-0132">Cell division</keyword>
<keyword evidence="4 7" id="KW-1133">Transmembrane helix</keyword>
<feature type="transmembrane region" description="Helical" evidence="7">
    <location>
        <begin position="729"/>
        <end position="753"/>
    </location>
</feature>
<dbReference type="GO" id="GO:0051301">
    <property type="term" value="P:cell division"/>
    <property type="evidence" value="ECO:0007669"/>
    <property type="project" value="UniProtKB-KW"/>
</dbReference>
<dbReference type="PANTHER" id="PTHR30572:SF4">
    <property type="entry name" value="ABC TRANSPORTER PERMEASE YTRF"/>
    <property type="match status" value="1"/>
</dbReference>
<dbReference type="Pfam" id="PF12704">
    <property type="entry name" value="MacB_PCD"/>
    <property type="match status" value="1"/>
</dbReference>
<accession>A0A0Q3TFT3</accession>
<organism evidence="10 11">
    <name type="scientific">Heyndrickxia shackletonii</name>
    <dbReference type="NCBI Taxonomy" id="157838"/>
    <lineage>
        <taxon>Bacteria</taxon>
        <taxon>Bacillati</taxon>
        <taxon>Bacillota</taxon>
        <taxon>Bacilli</taxon>
        <taxon>Bacillales</taxon>
        <taxon>Bacillaceae</taxon>
        <taxon>Heyndrickxia</taxon>
    </lineage>
</organism>